<evidence type="ECO:0000313" key="6">
    <source>
        <dbReference type="EMBL" id="CAJ37274.1"/>
    </source>
</evidence>
<evidence type="ECO:0000256" key="2">
    <source>
        <dbReference type="ARBA" id="ARBA00022679"/>
    </source>
</evidence>
<dbReference type="OrthoDB" id="24376at2157"/>
<protein>
    <recommendedName>
        <fullName evidence="5">Probable RNA 2'-phosphotransferase</fullName>
        <ecNumber evidence="5">2.7.1.-</ecNumber>
    </recommendedName>
</protein>
<comment type="function">
    <text evidence="4 5">Removes the 2'-phosphate from RNA via an intermediate in which the phosphate is ADP-ribosylated by NAD followed by a presumed transesterification to release the RNA and generate ADP-ribose 1''-2''-cyclic phosphate (APPR&gt;P). May function as an ADP-ribosylase.</text>
</comment>
<evidence type="ECO:0000256" key="4">
    <source>
        <dbReference type="ARBA" id="ARBA00025212"/>
    </source>
</evidence>
<proteinExistence type="inferred from homology"/>
<dbReference type="Pfam" id="PF01885">
    <property type="entry name" value="PTS_2-RNA"/>
    <property type="match status" value="1"/>
</dbReference>
<dbReference type="GO" id="GO:0003950">
    <property type="term" value="F:NAD+ poly-ADP-ribosyltransferase activity"/>
    <property type="evidence" value="ECO:0007669"/>
    <property type="project" value="InterPro"/>
</dbReference>
<dbReference type="EMBL" id="AM114193">
    <property type="protein sequence ID" value="CAJ37274.1"/>
    <property type="molecule type" value="Genomic_DNA"/>
</dbReference>
<accession>Q0W2W9</accession>
<dbReference type="Gene3D" id="1.10.10.970">
    <property type="entry name" value="RNA 2'-phosphotransferase, Tpt1/KptA family, N-terminal domain"/>
    <property type="match status" value="1"/>
</dbReference>
<dbReference type="InterPro" id="IPR042080">
    <property type="entry name" value="RNA_2'-PTrans_N"/>
</dbReference>
<dbReference type="HAMAP" id="MF_00299">
    <property type="entry name" value="KptA"/>
    <property type="match status" value="1"/>
</dbReference>
<evidence type="ECO:0000256" key="3">
    <source>
        <dbReference type="ARBA" id="ARBA00023027"/>
    </source>
</evidence>
<reference evidence="6 7" key="1">
    <citation type="journal article" date="2006" name="Science">
        <title>Genome of rice cluster I archaea -- the key methane producers in the rice rhizosphere.</title>
        <authorList>
            <person name="Erkel C."/>
            <person name="Kube M."/>
            <person name="Reinhardt R."/>
            <person name="Liesack W."/>
        </authorList>
    </citation>
    <scope>NUCLEOTIDE SEQUENCE [LARGE SCALE GENOMIC DNA]</scope>
    <source>
        <strain evidence="7">DSM 22066 / NBRC 105507 / MRE50</strain>
    </source>
</reference>
<dbReference type="InterPro" id="IPR002745">
    <property type="entry name" value="Ptrans_KptA/Tpt1"/>
</dbReference>
<keyword evidence="3 5" id="KW-0520">NAD</keyword>
<dbReference type="Proteomes" id="UP000000663">
    <property type="component" value="Chromosome"/>
</dbReference>
<dbReference type="RefSeq" id="WP_012035302.1">
    <property type="nucleotide sequence ID" value="NC_009464.1"/>
</dbReference>
<dbReference type="PANTHER" id="PTHR12684">
    <property type="entry name" value="PUTATIVE PHOSPHOTRANSFERASE"/>
    <property type="match status" value="1"/>
</dbReference>
<dbReference type="PANTHER" id="PTHR12684:SF2">
    <property type="entry name" value="TRNA 2'-PHOSPHOTRANSFERASE 1"/>
    <property type="match status" value="1"/>
</dbReference>
<dbReference type="AlphaFoldDB" id="Q0W2W9"/>
<dbReference type="NCBIfam" id="NF002015">
    <property type="entry name" value="PRK00819.1-5"/>
    <property type="match status" value="1"/>
</dbReference>
<keyword evidence="7" id="KW-1185">Reference proteome</keyword>
<comment type="similarity">
    <text evidence="1 5">Belongs to the KptA/TPT1 family.</text>
</comment>
<dbReference type="InterPro" id="IPR022928">
    <property type="entry name" value="RNA_2'-PTrans_KptA"/>
</dbReference>
<sequence length="211" mass="24003">MENREQPGEIKQCPVHGYFRGRECTCGNPGRFVLSGYKAEKLGKIISGALRHFPADLGLDMDEHGWVSLRDLTRVIERKYEWARSYHVDAMFKTDDKGRYERKGDKVRARYGHSLNIKPDYPEFDGDKLYYGTSEEEADRILEIGLKPVNQHFVHLSKSIEEAVKVACIRTEHPVIIEVDAKKARETGIEILDAGPVCLTAQIPAEFLQIG</sequence>
<organism evidence="6 7">
    <name type="scientific">Methanocella arvoryzae (strain DSM 22066 / NBRC 105507 / MRE50)</name>
    <dbReference type="NCBI Taxonomy" id="351160"/>
    <lineage>
        <taxon>Archaea</taxon>
        <taxon>Methanobacteriati</taxon>
        <taxon>Methanobacteriota</taxon>
        <taxon>Stenosarchaea group</taxon>
        <taxon>Methanomicrobia</taxon>
        <taxon>Methanocellales</taxon>
        <taxon>Methanocellaceae</taxon>
        <taxon>Methanocella</taxon>
    </lineage>
</organism>
<dbReference type="GO" id="GO:0006388">
    <property type="term" value="P:tRNA splicing, via endonucleolytic cleavage and ligation"/>
    <property type="evidence" value="ECO:0007669"/>
    <property type="project" value="UniProtKB-UniRule"/>
</dbReference>
<dbReference type="InterPro" id="IPR042081">
    <property type="entry name" value="RNA_2'-PTrans_C"/>
</dbReference>
<evidence type="ECO:0000256" key="1">
    <source>
        <dbReference type="ARBA" id="ARBA00009836"/>
    </source>
</evidence>
<dbReference type="PATRIC" id="fig|351160.9.peg.1007"/>
<dbReference type="KEGG" id="rci:RCIX2148"/>
<dbReference type="GeneID" id="5145756"/>
<keyword evidence="2 5" id="KW-0808">Transferase</keyword>
<dbReference type="eggNOG" id="arCOG04063">
    <property type="taxonomic scope" value="Archaea"/>
</dbReference>
<dbReference type="SUPFAM" id="SSF56399">
    <property type="entry name" value="ADP-ribosylation"/>
    <property type="match status" value="1"/>
</dbReference>
<name>Q0W2W9_METAR</name>
<evidence type="ECO:0000313" key="7">
    <source>
        <dbReference type="Proteomes" id="UP000000663"/>
    </source>
</evidence>
<dbReference type="Gene3D" id="3.20.170.30">
    <property type="match status" value="1"/>
</dbReference>
<dbReference type="GO" id="GO:0000215">
    <property type="term" value="F:tRNA 2'-phosphotransferase activity"/>
    <property type="evidence" value="ECO:0007669"/>
    <property type="project" value="TreeGrafter"/>
</dbReference>
<evidence type="ECO:0000256" key="5">
    <source>
        <dbReference type="HAMAP-Rule" id="MF_00299"/>
    </source>
</evidence>
<gene>
    <name evidence="5 6" type="primary">kptA</name>
    <name evidence="6" type="ORF">RCIX2148</name>
</gene>
<dbReference type="EC" id="2.7.1.-" evidence="5"/>
<dbReference type="STRING" id="351160.RCIX2148"/>